<dbReference type="EMBL" id="BAAAZW010000004">
    <property type="protein sequence ID" value="GAA3957430.1"/>
    <property type="molecule type" value="Genomic_DNA"/>
</dbReference>
<dbReference type="Gene3D" id="2.30.110.10">
    <property type="entry name" value="Electron Transport, Fmn-binding Protein, Chain A"/>
    <property type="match status" value="1"/>
</dbReference>
<evidence type="ECO:0000313" key="4">
    <source>
        <dbReference type="EMBL" id="GAA3957430.1"/>
    </source>
</evidence>
<dbReference type="InterPro" id="IPR012349">
    <property type="entry name" value="Split_barrel_FMN-bd"/>
</dbReference>
<comment type="similarity">
    <text evidence="1">Belongs to the non-flavoprotein flavin reductase family.</text>
</comment>
<gene>
    <name evidence="4" type="ORF">GCM10022231_15810</name>
</gene>
<organism evidence="4 5">
    <name type="scientific">Gordonia caeni</name>
    <dbReference type="NCBI Taxonomy" id="1007097"/>
    <lineage>
        <taxon>Bacteria</taxon>
        <taxon>Bacillati</taxon>
        <taxon>Actinomycetota</taxon>
        <taxon>Actinomycetes</taxon>
        <taxon>Mycobacteriales</taxon>
        <taxon>Gordoniaceae</taxon>
        <taxon>Gordonia</taxon>
    </lineage>
</organism>
<comment type="caution">
    <text evidence="4">The sequence shown here is derived from an EMBL/GenBank/DDBJ whole genome shotgun (WGS) entry which is preliminary data.</text>
</comment>
<dbReference type="PANTHER" id="PTHR30466:SF1">
    <property type="entry name" value="FMN REDUCTASE (NADH) RUTF"/>
    <property type="match status" value="1"/>
</dbReference>
<feature type="domain" description="Flavin reductase like" evidence="3">
    <location>
        <begin position="18"/>
        <end position="159"/>
    </location>
</feature>
<sequence>MTVNQIQDELGTRFRAAMAGVCSPVAVVTSRDGDRPHGTTVSAFMSLSMDPPMIAVALDQHSDLLSIVKRHRRFGVNVLSSGQHDVAMAFARKGAAKFDGTVWTESSGVPVIDRVAGWVACEVTELVPGGDHTVVFGSVVAVGAHDSPPLTYHARTFGTHLPHPGGTRGGESS</sequence>
<evidence type="ECO:0000259" key="3">
    <source>
        <dbReference type="SMART" id="SM00903"/>
    </source>
</evidence>
<keyword evidence="5" id="KW-1185">Reference proteome</keyword>
<dbReference type="Proteomes" id="UP001418444">
    <property type="component" value="Unassembled WGS sequence"/>
</dbReference>
<accession>A0ABP7NZZ8</accession>
<evidence type="ECO:0000256" key="1">
    <source>
        <dbReference type="ARBA" id="ARBA00008898"/>
    </source>
</evidence>
<dbReference type="SUPFAM" id="SSF50475">
    <property type="entry name" value="FMN-binding split barrel"/>
    <property type="match status" value="1"/>
</dbReference>
<keyword evidence="2" id="KW-0560">Oxidoreductase</keyword>
<dbReference type="Pfam" id="PF01613">
    <property type="entry name" value="Flavin_Reduct"/>
    <property type="match status" value="1"/>
</dbReference>
<evidence type="ECO:0000256" key="2">
    <source>
        <dbReference type="ARBA" id="ARBA00023002"/>
    </source>
</evidence>
<dbReference type="InterPro" id="IPR050268">
    <property type="entry name" value="NADH-dep_flavin_reductase"/>
</dbReference>
<name>A0ABP7NZZ8_9ACTN</name>
<dbReference type="SMART" id="SM00903">
    <property type="entry name" value="Flavin_Reduct"/>
    <property type="match status" value="1"/>
</dbReference>
<reference evidence="5" key="1">
    <citation type="journal article" date="2019" name="Int. J. Syst. Evol. Microbiol.">
        <title>The Global Catalogue of Microorganisms (GCM) 10K type strain sequencing project: providing services to taxonomists for standard genome sequencing and annotation.</title>
        <authorList>
            <consortium name="The Broad Institute Genomics Platform"/>
            <consortium name="The Broad Institute Genome Sequencing Center for Infectious Disease"/>
            <person name="Wu L."/>
            <person name="Ma J."/>
        </authorList>
    </citation>
    <scope>NUCLEOTIDE SEQUENCE [LARGE SCALE GENOMIC DNA]</scope>
    <source>
        <strain evidence="5">JCM 16923</strain>
    </source>
</reference>
<dbReference type="PANTHER" id="PTHR30466">
    <property type="entry name" value="FLAVIN REDUCTASE"/>
    <property type="match status" value="1"/>
</dbReference>
<proteinExistence type="inferred from homology"/>
<dbReference type="InterPro" id="IPR002563">
    <property type="entry name" value="Flavin_Rdtase-like_dom"/>
</dbReference>
<protein>
    <submittedName>
        <fullName evidence="4">Flavin reductase family protein</fullName>
    </submittedName>
</protein>
<evidence type="ECO:0000313" key="5">
    <source>
        <dbReference type="Proteomes" id="UP001418444"/>
    </source>
</evidence>